<reference evidence="1" key="2">
    <citation type="submission" date="2020-08" db="EMBL/GenBank/DDBJ databases">
        <authorList>
            <person name="Shumante A."/>
            <person name="Zimin A.V."/>
            <person name="Puiu D."/>
            <person name="Salzberg S.L."/>
        </authorList>
    </citation>
    <scope>NUCLEOTIDE SEQUENCE</scope>
    <source>
        <strain evidence="1">WC2-LM</strain>
        <tissue evidence="1">Liver</tissue>
    </source>
</reference>
<evidence type="ECO:0000313" key="1">
    <source>
        <dbReference type="EMBL" id="KAF7460190.1"/>
    </source>
</evidence>
<dbReference type="EMBL" id="CABDUW010000113">
    <property type="protein sequence ID" value="VTJ59011.1"/>
    <property type="molecule type" value="Genomic_DNA"/>
</dbReference>
<sequence length="66" mass="7745">MVNRSRARVRRPRWHRAREPSGCGKCWPHHLSRPFLQPQVPSYRVSGNSNCLCCSPEGWLPCWEMP</sequence>
<reference evidence="2 3" key="1">
    <citation type="submission" date="2019-04" db="EMBL/GenBank/DDBJ databases">
        <authorList>
            <person name="Alioto T."/>
            <person name="Alioto T."/>
        </authorList>
    </citation>
    <scope>NUCLEOTIDE SEQUENCE [LARGE SCALE GENOMIC DNA]</scope>
</reference>
<evidence type="ECO:0000313" key="2">
    <source>
        <dbReference type="EMBL" id="VTJ59011.1"/>
    </source>
</evidence>
<evidence type="ECO:0000313" key="3">
    <source>
        <dbReference type="Proteomes" id="UP000335636"/>
    </source>
</evidence>
<proteinExistence type="predicted"/>
<protein>
    <submittedName>
        <fullName evidence="2">Uncharacterized protein</fullName>
    </submittedName>
</protein>
<organism evidence="2 3">
    <name type="scientific">Marmota monax</name>
    <name type="common">Woodchuck</name>
    <dbReference type="NCBI Taxonomy" id="9995"/>
    <lineage>
        <taxon>Eukaryota</taxon>
        <taxon>Metazoa</taxon>
        <taxon>Chordata</taxon>
        <taxon>Craniata</taxon>
        <taxon>Vertebrata</taxon>
        <taxon>Euteleostomi</taxon>
        <taxon>Mammalia</taxon>
        <taxon>Eutheria</taxon>
        <taxon>Euarchontoglires</taxon>
        <taxon>Glires</taxon>
        <taxon>Rodentia</taxon>
        <taxon>Sciuromorpha</taxon>
        <taxon>Sciuridae</taxon>
        <taxon>Xerinae</taxon>
        <taxon>Marmotini</taxon>
        <taxon>Marmota</taxon>
    </lineage>
</organism>
<dbReference type="AlphaFoldDB" id="A0A5E4AQK8"/>
<keyword evidence="3" id="KW-1185">Reference proteome</keyword>
<dbReference type="Proteomes" id="UP000662637">
    <property type="component" value="Unassembled WGS sequence"/>
</dbReference>
<dbReference type="EMBL" id="WJEC01008803">
    <property type="protein sequence ID" value="KAF7460190.1"/>
    <property type="molecule type" value="Genomic_DNA"/>
</dbReference>
<dbReference type="Proteomes" id="UP000335636">
    <property type="component" value="Unassembled WGS sequence"/>
</dbReference>
<gene>
    <name evidence="1" type="ORF">GHT09_019762</name>
    <name evidence="2" type="ORF">MONAX_5E025929</name>
</gene>
<accession>A0A5E4AQK8</accession>
<name>A0A5E4AQK8_MARMO</name>